<evidence type="ECO:0000313" key="1">
    <source>
        <dbReference type="EMBL" id="PIL22070.1"/>
    </source>
</evidence>
<evidence type="ECO:0000313" key="2">
    <source>
        <dbReference type="Proteomes" id="UP000231259"/>
    </source>
</evidence>
<comment type="caution">
    <text evidence="1">The sequence shown here is derived from an EMBL/GenBank/DDBJ whole genome shotgun (WGS) entry which is preliminary data.</text>
</comment>
<accession>A0A2G8RKI4</accession>
<reference evidence="1 2" key="1">
    <citation type="submission" date="2013-09" db="EMBL/GenBank/DDBJ databases">
        <title>Genome sequencing of Phaeobacter antarcticus sp. nov. SM1211.</title>
        <authorList>
            <person name="Zhang X.-Y."/>
            <person name="Liu C."/>
            <person name="Chen X.-L."/>
            <person name="Xie B.-B."/>
            <person name="Qin Q.-L."/>
            <person name="Rong J.-C."/>
            <person name="Zhang Y.-Z."/>
        </authorList>
    </citation>
    <scope>NUCLEOTIDE SEQUENCE [LARGE SCALE GENOMIC DNA]</scope>
    <source>
        <strain evidence="1 2">SM1211</strain>
    </source>
</reference>
<protein>
    <submittedName>
        <fullName evidence="1">Uncharacterized protein</fullName>
    </submittedName>
</protein>
<dbReference type="AlphaFoldDB" id="A0A2G8RKI4"/>
<organism evidence="1 2">
    <name type="scientific">Puniceibacterium antarcticum</name>
    <dbReference type="NCBI Taxonomy" id="1206336"/>
    <lineage>
        <taxon>Bacteria</taxon>
        <taxon>Pseudomonadati</taxon>
        <taxon>Pseudomonadota</taxon>
        <taxon>Alphaproteobacteria</taxon>
        <taxon>Rhodobacterales</taxon>
        <taxon>Paracoccaceae</taxon>
        <taxon>Puniceibacterium</taxon>
    </lineage>
</organism>
<dbReference type="Proteomes" id="UP000231259">
    <property type="component" value="Unassembled WGS sequence"/>
</dbReference>
<name>A0A2G8RKI4_9RHOB</name>
<sequence length="43" mass="4694">MARQMGRILEAPRLELDPLVRCLPAAPATRKAMSVFQVQGGTL</sequence>
<proteinExistence type="predicted"/>
<gene>
    <name evidence="1" type="ORF">P775_00980</name>
</gene>
<keyword evidence="2" id="KW-1185">Reference proteome</keyword>
<dbReference type="EMBL" id="AWWI01000016">
    <property type="protein sequence ID" value="PIL22070.1"/>
    <property type="molecule type" value="Genomic_DNA"/>
</dbReference>